<evidence type="ECO:0000313" key="7">
    <source>
        <dbReference type="EMBL" id="TFU33471.1"/>
    </source>
</evidence>
<evidence type="ECO:0000256" key="5">
    <source>
        <dbReference type="ARBA" id="ARBA00037974"/>
    </source>
</evidence>
<dbReference type="Pfam" id="PF00155">
    <property type="entry name" value="Aminotran_1_2"/>
    <property type="match status" value="1"/>
</dbReference>
<dbReference type="GO" id="GO:0030170">
    <property type="term" value="F:pyridoxal phosphate binding"/>
    <property type="evidence" value="ECO:0007669"/>
    <property type="project" value="InterPro"/>
</dbReference>
<sequence length="401" mass="43351">MDESPPRKASRRVFQSHHPFDDITVESLKEVGSLKWTAFPDRLAAWVAEMDFGVAPPIAEALHAAVDRGAFGYLPEADARAMSEAYAAFSADRYGWEVDPADVHAFPDVITALDVAIEHFSAPGSAIIVPTPAYMPFLTWPATQGRRVIQVPLARDGEDWVYDLDALERAFADGGGLLVLCNPHNPIGKVLTRDEMAAIGEVVERHGARVFSDEIHAPLVYGERRHVPYASVNETTAGHTLTATSASKAWNLPGLKAAQVIVSNAADRERWATDGRMWGHGASNLGIVANTAAYAAGVDWLDDVLQYLDGNRRRLAELVAEHLPGVRYAAPEGTYLAWLEFAALDLPASPADFFGERAGVTLTDGGMCGDVGTTAARLNFATPRPILERIVAAMGEALRSR</sequence>
<keyword evidence="8" id="KW-1185">Reference proteome</keyword>
<dbReference type="EMBL" id="SPQB01000008">
    <property type="protein sequence ID" value="TFU33471.1"/>
    <property type="molecule type" value="Genomic_DNA"/>
</dbReference>
<dbReference type="PANTHER" id="PTHR43525:SF2">
    <property type="entry name" value="CYSTATHIONINE BETA-LYASE-RELATED"/>
    <property type="match status" value="1"/>
</dbReference>
<dbReference type="SUPFAM" id="SSF53383">
    <property type="entry name" value="PLP-dependent transferases"/>
    <property type="match status" value="1"/>
</dbReference>
<name>A0A4Y9FVX0_9MICO</name>
<dbReference type="Gene3D" id="3.90.1150.10">
    <property type="entry name" value="Aspartate Aminotransferase, domain 1"/>
    <property type="match status" value="1"/>
</dbReference>
<evidence type="ECO:0000313" key="8">
    <source>
        <dbReference type="Proteomes" id="UP000298358"/>
    </source>
</evidence>
<dbReference type="Proteomes" id="UP000298358">
    <property type="component" value="Unassembled WGS sequence"/>
</dbReference>
<organism evidence="7 8">
    <name type="scientific">Microbacterium paludicola</name>
    <dbReference type="NCBI Taxonomy" id="300019"/>
    <lineage>
        <taxon>Bacteria</taxon>
        <taxon>Bacillati</taxon>
        <taxon>Actinomycetota</taxon>
        <taxon>Actinomycetes</taxon>
        <taxon>Micrococcales</taxon>
        <taxon>Microbacteriaceae</taxon>
        <taxon>Microbacterium</taxon>
    </lineage>
</organism>
<dbReference type="InterPro" id="IPR015421">
    <property type="entry name" value="PyrdxlP-dep_Trfase_major"/>
</dbReference>
<dbReference type="PANTHER" id="PTHR43525">
    <property type="entry name" value="PROTEIN MALY"/>
    <property type="match status" value="1"/>
</dbReference>
<dbReference type="RefSeq" id="WP_135113794.1">
    <property type="nucleotide sequence ID" value="NZ_JADGLL010000008.1"/>
</dbReference>
<keyword evidence="7" id="KW-0032">Aminotransferase</keyword>
<dbReference type="EC" id="4.4.1.13" evidence="2"/>
<protein>
    <recommendedName>
        <fullName evidence="2">cysteine-S-conjugate beta-lyase</fullName>
        <ecNumber evidence="2">4.4.1.13</ecNumber>
    </recommendedName>
</protein>
<dbReference type="CDD" id="cd00609">
    <property type="entry name" value="AAT_like"/>
    <property type="match status" value="1"/>
</dbReference>
<comment type="cofactor">
    <cofactor evidence="1">
        <name>pyridoxal 5'-phosphate</name>
        <dbReference type="ChEBI" id="CHEBI:597326"/>
    </cofactor>
</comment>
<keyword evidence="7" id="KW-0808">Transferase</keyword>
<dbReference type="GO" id="GO:0047804">
    <property type="term" value="F:cysteine-S-conjugate beta-lyase activity"/>
    <property type="evidence" value="ECO:0007669"/>
    <property type="project" value="UniProtKB-EC"/>
</dbReference>
<comment type="similarity">
    <text evidence="5">Belongs to the class-II pyridoxal-phosphate-dependent aminotransferase family. MalY/PatB cystathionine beta-lyase subfamily.</text>
</comment>
<dbReference type="InterPro" id="IPR004839">
    <property type="entry name" value="Aminotransferase_I/II_large"/>
</dbReference>
<evidence type="ECO:0000259" key="6">
    <source>
        <dbReference type="Pfam" id="PF00155"/>
    </source>
</evidence>
<dbReference type="GO" id="GO:0008483">
    <property type="term" value="F:transaminase activity"/>
    <property type="evidence" value="ECO:0007669"/>
    <property type="project" value="UniProtKB-KW"/>
</dbReference>
<evidence type="ECO:0000256" key="1">
    <source>
        <dbReference type="ARBA" id="ARBA00001933"/>
    </source>
</evidence>
<dbReference type="OrthoDB" id="3224382at2"/>
<proteinExistence type="inferred from homology"/>
<dbReference type="InterPro" id="IPR051798">
    <property type="entry name" value="Class-II_PLP-Dep_Aminotrans"/>
</dbReference>
<reference evidence="7 8" key="1">
    <citation type="submission" date="2019-03" db="EMBL/GenBank/DDBJ databases">
        <title>Diversity of the mouse oral microbiome.</title>
        <authorList>
            <person name="Joseph S."/>
            <person name="Aduse-Opoku J."/>
            <person name="Curtis M."/>
            <person name="Wade W."/>
            <person name="Hashim A."/>
        </authorList>
    </citation>
    <scope>NUCLEOTIDE SEQUENCE [LARGE SCALE GENOMIC DNA]</scope>
    <source>
        <strain evidence="7 8">P1012</strain>
    </source>
</reference>
<comment type="caution">
    <text evidence="7">The sequence shown here is derived from an EMBL/GenBank/DDBJ whole genome shotgun (WGS) entry which is preliminary data.</text>
</comment>
<dbReference type="AlphaFoldDB" id="A0A4Y9FVX0"/>
<dbReference type="InterPro" id="IPR015422">
    <property type="entry name" value="PyrdxlP-dep_Trfase_small"/>
</dbReference>
<evidence type="ECO:0000256" key="2">
    <source>
        <dbReference type="ARBA" id="ARBA00012224"/>
    </source>
</evidence>
<keyword evidence="4" id="KW-0456">Lyase</keyword>
<gene>
    <name evidence="7" type="ORF">E4U02_05325</name>
</gene>
<evidence type="ECO:0000256" key="3">
    <source>
        <dbReference type="ARBA" id="ARBA00022898"/>
    </source>
</evidence>
<dbReference type="InterPro" id="IPR015424">
    <property type="entry name" value="PyrdxlP-dep_Trfase"/>
</dbReference>
<keyword evidence="3" id="KW-0663">Pyridoxal phosphate</keyword>
<dbReference type="Gene3D" id="3.40.640.10">
    <property type="entry name" value="Type I PLP-dependent aspartate aminotransferase-like (Major domain)"/>
    <property type="match status" value="1"/>
</dbReference>
<accession>A0A4Y9FVX0</accession>
<feature type="domain" description="Aminotransferase class I/classII large" evidence="6">
    <location>
        <begin position="52"/>
        <end position="383"/>
    </location>
</feature>
<evidence type="ECO:0000256" key="4">
    <source>
        <dbReference type="ARBA" id="ARBA00023239"/>
    </source>
</evidence>